<reference evidence="2" key="1">
    <citation type="submission" date="2022-08" db="EMBL/GenBank/DDBJ databases">
        <title>Novel sulphate-reducing endosymbionts in the free-living metamonad Anaeramoeba.</title>
        <authorList>
            <person name="Jerlstrom-Hultqvist J."/>
            <person name="Cepicka I."/>
            <person name="Gallot-Lavallee L."/>
            <person name="Salas-Leiva D."/>
            <person name="Curtis B.A."/>
            <person name="Zahonova K."/>
            <person name="Pipaliya S."/>
            <person name="Dacks J."/>
            <person name="Roger A.J."/>
        </authorList>
    </citation>
    <scope>NUCLEOTIDE SEQUENCE</scope>
    <source>
        <strain evidence="2">Busselton2</strain>
    </source>
</reference>
<sequence length="267" mass="31275">MQMGYTLNTKEDHPTKIRSTFSFQTPVTFNINEEQFSSYCNNQTGTNFRNNNKNHRSKCDHSQNKPFQNFEKRPKRMYERHPHPHPKLINTGIKKRKLRKPKNQSNTQNNIQKRPSAPKNVTASLIHKIEPFWSKKKKDFPRDFSIDDFGSFEGLIDSSVFESPLVKHLLDENDDIDEETLHKKLMENEKLKDQKNEETENGGKVLKGKPLYHSLLLSYIKRLRNQNEELNLKLSLAKNELSDVKQQATSQGEIQKNNNLVTKQKEN</sequence>
<accession>A0AAV7YF56</accession>
<comment type="caution">
    <text evidence="2">The sequence shown here is derived from an EMBL/GenBank/DDBJ whole genome shotgun (WGS) entry which is preliminary data.</text>
</comment>
<protein>
    <submittedName>
        <fullName evidence="2">Uncharacterized protein</fullName>
    </submittedName>
</protein>
<name>A0AAV7YF56_9EUKA</name>
<feature type="compositionally biased region" description="Polar residues" evidence="1">
    <location>
        <begin position="103"/>
        <end position="120"/>
    </location>
</feature>
<dbReference type="Proteomes" id="UP001146793">
    <property type="component" value="Unassembled WGS sequence"/>
</dbReference>
<dbReference type="EMBL" id="JANTQA010000062">
    <property type="protein sequence ID" value="KAJ3427551.1"/>
    <property type="molecule type" value="Genomic_DNA"/>
</dbReference>
<feature type="region of interest" description="Disordered" evidence="1">
    <location>
        <begin position="246"/>
        <end position="267"/>
    </location>
</feature>
<evidence type="ECO:0000313" key="3">
    <source>
        <dbReference type="Proteomes" id="UP001146793"/>
    </source>
</evidence>
<feature type="compositionally biased region" description="Basic and acidic residues" evidence="1">
    <location>
        <begin position="70"/>
        <end position="81"/>
    </location>
</feature>
<gene>
    <name evidence="2" type="ORF">M0812_26065</name>
</gene>
<feature type="region of interest" description="Disordered" evidence="1">
    <location>
        <begin position="45"/>
        <end position="120"/>
    </location>
</feature>
<evidence type="ECO:0000313" key="2">
    <source>
        <dbReference type="EMBL" id="KAJ3427551.1"/>
    </source>
</evidence>
<evidence type="ECO:0000256" key="1">
    <source>
        <dbReference type="SAM" id="MobiDB-lite"/>
    </source>
</evidence>
<feature type="compositionally biased region" description="Basic residues" evidence="1">
    <location>
        <begin position="93"/>
        <end position="102"/>
    </location>
</feature>
<proteinExistence type="predicted"/>
<organism evidence="2 3">
    <name type="scientific">Anaeramoeba flamelloides</name>
    <dbReference type="NCBI Taxonomy" id="1746091"/>
    <lineage>
        <taxon>Eukaryota</taxon>
        <taxon>Metamonada</taxon>
        <taxon>Anaeramoebidae</taxon>
        <taxon>Anaeramoeba</taxon>
    </lineage>
</organism>
<dbReference type="AlphaFoldDB" id="A0AAV7YF56"/>